<gene>
    <name evidence="1" type="ORF">SAMN05216282_104123</name>
</gene>
<sequence length="73" mass="7745">MNSNGLPPIERWWPPLDVTFKHEILADLAAQLSPAALAAVYALAGTAPPADSGVVRLSSGEQSYIRTQVEAVD</sequence>
<name>A0A1G9AI31_9MICO</name>
<accession>A0A1G9AI31</accession>
<dbReference type="Proteomes" id="UP000198701">
    <property type="component" value="Unassembled WGS sequence"/>
</dbReference>
<reference evidence="1 2" key="1">
    <citation type="submission" date="2016-10" db="EMBL/GenBank/DDBJ databases">
        <authorList>
            <person name="de Groot N.N."/>
        </authorList>
    </citation>
    <scope>NUCLEOTIDE SEQUENCE [LARGE SCALE GENOMIC DNA]</scope>
    <source>
        <strain evidence="1 2">CGMCC 1.5382</strain>
    </source>
</reference>
<dbReference type="EMBL" id="FNFU01000004">
    <property type="protein sequence ID" value="SDK26931.1"/>
    <property type="molecule type" value="Genomic_DNA"/>
</dbReference>
<protein>
    <submittedName>
        <fullName evidence="1">Uncharacterized protein</fullName>
    </submittedName>
</protein>
<evidence type="ECO:0000313" key="2">
    <source>
        <dbReference type="Proteomes" id="UP000198701"/>
    </source>
</evidence>
<keyword evidence="2" id="KW-1185">Reference proteome</keyword>
<proteinExistence type="predicted"/>
<dbReference type="RefSeq" id="WP_092322290.1">
    <property type="nucleotide sequence ID" value="NZ_FNFU01000004.1"/>
</dbReference>
<organism evidence="1 2">
    <name type="scientific">Cryobacterium psychrotolerans</name>
    <dbReference type="NCBI Taxonomy" id="386301"/>
    <lineage>
        <taxon>Bacteria</taxon>
        <taxon>Bacillati</taxon>
        <taxon>Actinomycetota</taxon>
        <taxon>Actinomycetes</taxon>
        <taxon>Micrococcales</taxon>
        <taxon>Microbacteriaceae</taxon>
        <taxon>Cryobacterium</taxon>
    </lineage>
</organism>
<dbReference type="AlphaFoldDB" id="A0A1G9AI31"/>
<evidence type="ECO:0000313" key="1">
    <source>
        <dbReference type="EMBL" id="SDK26931.1"/>
    </source>
</evidence>